<evidence type="ECO:0000259" key="1">
    <source>
        <dbReference type="PROSITE" id="PS51746"/>
    </source>
</evidence>
<dbReference type="EMBL" id="JABCKI010006050">
    <property type="protein sequence ID" value="KAG5635631.1"/>
    <property type="molecule type" value="Genomic_DNA"/>
</dbReference>
<evidence type="ECO:0000313" key="2">
    <source>
        <dbReference type="EMBL" id="KAG5635631.1"/>
    </source>
</evidence>
<protein>
    <recommendedName>
        <fullName evidence="1">PPM-type phosphatase domain-containing protein</fullName>
    </recommendedName>
</protein>
<dbReference type="PANTHER" id="PTHR13832">
    <property type="entry name" value="PROTEIN PHOSPHATASE 2C"/>
    <property type="match status" value="1"/>
</dbReference>
<dbReference type="Gene3D" id="3.60.40.10">
    <property type="entry name" value="PPM-type phosphatase domain"/>
    <property type="match status" value="1"/>
</dbReference>
<dbReference type="SUPFAM" id="SSF81606">
    <property type="entry name" value="PP2C-like"/>
    <property type="match status" value="1"/>
</dbReference>
<comment type="caution">
    <text evidence="2">The sequence shown here is derived from an EMBL/GenBank/DDBJ whole genome shotgun (WGS) entry which is preliminary data.</text>
</comment>
<dbReference type="PANTHER" id="PTHR13832:SF792">
    <property type="entry name" value="GM14286P"/>
    <property type="match status" value="1"/>
</dbReference>
<dbReference type="InterPro" id="IPR015655">
    <property type="entry name" value="PP2C"/>
</dbReference>
<feature type="domain" description="PPM-type phosphatase" evidence="1">
    <location>
        <begin position="18"/>
        <end position="331"/>
    </location>
</feature>
<dbReference type="OrthoDB" id="420076at2759"/>
<dbReference type="Proteomes" id="UP000717328">
    <property type="component" value="Unassembled WGS sequence"/>
</dbReference>
<proteinExistence type="predicted"/>
<sequence length="338" mass="37550">MPGPGLIHSSVQYQLGIKIDAVQYQPTQRPIEDRFSVATRQQPERGHGGPATAEHISHILPITLLAHPPEDHSRIFKEADDDMIRNFARDHSMLRSKSKDWIQHAQVVKSGCTALILDIDIASLLASFANAGDCRAVLFDPSKDELQLTEDLNGKSPSEQTRLAREHPNEDTVIVGGRLFGRLMSTRGWYNHLLLLSQLIVYCSGFGDAYYKLPYGLAGKWQHKRYINALSSVEDPGKITMSEQYDAMFHHYRTPPYVTAAPDVGIMQLRQDAFVIMASDGLWDCVSSEVAVGIVRQGIEQGVANAAEYLLRAVMDIRTPGDDVTILVVQVSQSRPTS</sequence>
<dbReference type="CDD" id="cd00143">
    <property type="entry name" value="PP2Cc"/>
    <property type="match status" value="1"/>
</dbReference>
<dbReference type="SMART" id="SM00332">
    <property type="entry name" value="PP2Cc"/>
    <property type="match status" value="1"/>
</dbReference>
<dbReference type="PROSITE" id="PS51746">
    <property type="entry name" value="PPM_2"/>
    <property type="match status" value="1"/>
</dbReference>
<dbReference type="GO" id="GO:0004722">
    <property type="term" value="F:protein serine/threonine phosphatase activity"/>
    <property type="evidence" value="ECO:0007669"/>
    <property type="project" value="InterPro"/>
</dbReference>
<reference evidence="2" key="2">
    <citation type="submission" date="2021-10" db="EMBL/GenBank/DDBJ databases">
        <title>Phylogenomics reveals ancestral predisposition of the termite-cultivated fungus Termitomyces towards a domesticated lifestyle.</title>
        <authorList>
            <person name="Auxier B."/>
            <person name="Grum-Grzhimaylo A."/>
            <person name="Cardenas M.E."/>
            <person name="Lodge J.D."/>
            <person name="Laessoe T."/>
            <person name="Pedersen O."/>
            <person name="Smith M.E."/>
            <person name="Kuyper T.W."/>
            <person name="Franco-Molano E.A."/>
            <person name="Baroni T.J."/>
            <person name="Aanen D.K."/>
        </authorList>
    </citation>
    <scope>NUCLEOTIDE SEQUENCE</scope>
    <source>
        <strain evidence="2">D49</strain>
    </source>
</reference>
<dbReference type="InterPro" id="IPR001932">
    <property type="entry name" value="PPM-type_phosphatase-like_dom"/>
</dbReference>
<reference evidence="2" key="1">
    <citation type="submission" date="2021-02" db="EMBL/GenBank/DDBJ databases">
        <authorList>
            <person name="Nieuwenhuis M."/>
            <person name="Van De Peppel L.J.J."/>
        </authorList>
    </citation>
    <scope>NUCLEOTIDE SEQUENCE</scope>
    <source>
        <strain evidence="2">D49</strain>
    </source>
</reference>
<accession>A0A9P7FRG8</accession>
<dbReference type="AlphaFoldDB" id="A0A9P7FRG8"/>
<organism evidence="2 3">
    <name type="scientific">Sphagnurus paluster</name>
    <dbReference type="NCBI Taxonomy" id="117069"/>
    <lineage>
        <taxon>Eukaryota</taxon>
        <taxon>Fungi</taxon>
        <taxon>Dikarya</taxon>
        <taxon>Basidiomycota</taxon>
        <taxon>Agaricomycotina</taxon>
        <taxon>Agaricomycetes</taxon>
        <taxon>Agaricomycetidae</taxon>
        <taxon>Agaricales</taxon>
        <taxon>Tricholomatineae</taxon>
        <taxon>Lyophyllaceae</taxon>
        <taxon>Sphagnurus</taxon>
    </lineage>
</organism>
<keyword evidence="3" id="KW-1185">Reference proteome</keyword>
<dbReference type="InterPro" id="IPR036457">
    <property type="entry name" value="PPM-type-like_dom_sf"/>
</dbReference>
<gene>
    <name evidence="2" type="ORF">H0H81_010578</name>
</gene>
<evidence type="ECO:0000313" key="3">
    <source>
        <dbReference type="Proteomes" id="UP000717328"/>
    </source>
</evidence>
<dbReference type="Pfam" id="PF00481">
    <property type="entry name" value="PP2C"/>
    <property type="match status" value="2"/>
</dbReference>
<name>A0A9P7FRG8_9AGAR</name>